<dbReference type="EMBL" id="ADNC01000032">
    <property type="protein sequence ID" value="EFF41082.1"/>
    <property type="molecule type" value="Genomic_DNA"/>
</dbReference>
<organism evidence="2 3">
    <name type="scientific">Mycoplasmopsis alligatoris A21JP2</name>
    <dbReference type="NCBI Taxonomy" id="747682"/>
    <lineage>
        <taxon>Bacteria</taxon>
        <taxon>Bacillati</taxon>
        <taxon>Mycoplasmatota</taxon>
        <taxon>Mycoplasmoidales</taxon>
        <taxon>Metamycoplasmataceae</taxon>
        <taxon>Mycoplasmopsis</taxon>
    </lineage>
</organism>
<comment type="caution">
    <text evidence="2">The sequence shown here is derived from an EMBL/GenBank/DDBJ whole genome shotgun (WGS) entry which is preliminary data.</text>
</comment>
<feature type="signal peptide" evidence="1">
    <location>
        <begin position="1"/>
        <end position="28"/>
    </location>
</feature>
<keyword evidence="3" id="KW-1185">Reference proteome</keyword>
<evidence type="ECO:0000256" key="1">
    <source>
        <dbReference type="SAM" id="SignalP"/>
    </source>
</evidence>
<reference evidence="2 3" key="1">
    <citation type="submission" date="2010-03" db="EMBL/GenBank/DDBJ databases">
        <authorList>
            <person name="Glass J.I."/>
            <person name="Benders G.A."/>
            <person name="Durkin A.S."/>
            <person name="Farmerie W.G."/>
            <person name="Hlavinka K."/>
            <person name="Hostetler J."/>
            <person name="Jackson J."/>
            <person name="May M.A."/>
            <person name="Miller R.H."/>
            <person name="Paralanov V."/>
            <person name="Radune D."/>
            <person name="Szczypinski B."/>
            <person name="Brown D.R."/>
        </authorList>
    </citation>
    <scope>NUCLEOTIDE SEQUENCE [LARGE SCALE GENOMIC DNA]</scope>
    <source>
        <strain evidence="2 3">A21JP2</strain>
    </source>
</reference>
<keyword evidence="1" id="KW-0732">Signal</keyword>
<proteinExistence type="predicted"/>
<sequence>MKKKLLALASISLVPLVTIVSCAKSANAKSEEAKKFIEANKEALALKVTDVKDKDTNVIINALGAYGRLTLNVKNELKDEKNHLDNLRKALPKTSNIDANEKIVADFREAYKTILAKEKAEKSDEKMIDEALAKFKGLSLAAQQLLTVEKDKLDKLKKSLETPGNITPVPSEDEVSKFKSKYSTLLAKTSVVKSDEVEIDKALAEYEGLNNNDKVKLSPEKTKLDNFKKSLNKPDVTVDLVAKFKSTYATLLAKNSVVKADEVEIDKALTELEKLSESDKVKLATEKSKLTTFKESLKPKIVENAPSFELKNDAKNIEKPFVKLDASHGLTTRDLKMNYLRDNYEIKVDGYKFVELYNTPNTGQWLLFLVKYDEKTKELTNVQFEVVEKSNYDLNLKFIWMAKSENVEKTVVDEYKGGNIRSIISNEKQITDKSLGNIQFQIFRKVK</sequence>
<accession>D4XX49</accession>
<evidence type="ECO:0008006" key="4">
    <source>
        <dbReference type="Google" id="ProtNLM"/>
    </source>
</evidence>
<dbReference type="AlphaFoldDB" id="D4XX49"/>
<dbReference type="RefSeq" id="WP_005684049.1">
    <property type="nucleotide sequence ID" value="NZ_ADNC01000032.1"/>
</dbReference>
<dbReference type="PROSITE" id="PS51257">
    <property type="entry name" value="PROKAR_LIPOPROTEIN"/>
    <property type="match status" value="1"/>
</dbReference>
<evidence type="ECO:0000313" key="2">
    <source>
        <dbReference type="EMBL" id="EFF41082.1"/>
    </source>
</evidence>
<feature type="chain" id="PRO_5003066477" description="Lipoprotein" evidence="1">
    <location>
        <begin position="29"/>
        <end position="447"/>
    </location>
</feature>
<evidence type="ECO:0000313" key="3">
    <source>
        <dbReference type="Proteomes" id="UP000004757"/>
    </source>
</evidence>
<name>D4XX49_9BACT</name>
<dbReference type="Proteomes" id="UP000004757">
    <property type="component" value="Unassembled WGS sequence"/>
</dbReference>
<protein>
    <recommendedName>
        <fullName evidence="4">Lipoprotein</fullName>
    </recommendedName>
</protein>
<gene>
    <name evidence="2" type="ORF">MALL_0198</name>
</gene>